<dbReference type="PANTHER" id="PTHR31544">
    <property type="entry name" value="AIG2-LIKE PROTEIN D"/>
    <property type="match status" value="1"/>
</dbReference>
<protein>
    <recommendedName>
        <fullName evidence="3">Putative gamma-glutamylcyclotransferase</fullName>
    </recommendedName>
</protein>
<keyword evidence="2" id="KW-0808">Transferase</keyword>
<evidence type="ECO:0000256" key="1">
    <source>
        <dbReference type="ARBA" id="ARBA00008861"/>
    </source>
</evidence>
<name>A0A1Y2M4Q0_EPING</name>
<dbReference type="Proteomes" id="UP000193240">
    <property type="component" value="Unassembled WGS sequence"/>
</dbReference>
<evidence type="ECO:0000256" key="2">
    <source>
        <dbReference type="ARBA" id="ARBA00022679"/>
    </source>
</evidence>
<dbReference type="InterPro" id="IPR013024">
    <property type="entry name" value="GGCT-like"/>
</dbReference>
<gene>
    <name evidence="5" type="ORF">B5807_04581</name>
</gene>
<comment type="similarity">
    <text evidence="1">Belongs to the gamma-glutamylcyclotransferase family.</text>
</comment>
<dbReference type="EMBL" id="KZ107841">
    <property type="protein sequence ID" value="OSS51033.1"/>
    <property type="molecule type" value="Genomic_DNA"/>
</dbReference>
<evidence type="ECO:0000256" key="3">
    <source>
        <dbReference type="ARBA" id="ARBA00030602"/>
    </source>
</evidence>
<proteinExistence type="inferred from homology"/>
<dbReference type="Pfam" id="PF06094">
    <property type="entry name" value="GGACT"/>
    <property type="match status" value="1"/>
</dbReference>
<dbReference type="AlphaFoldDB" id="A0A1Y2M4Q0"/>
<sequence length="289" mass="32284">MDYFDELDDSAIEAFADLGLATEYYVGSHVGKLSDAAIQALADVRLAGEESSSHPGVNTSTANRSRRRRVQTNYLLRLDHPFTTPRDVAHQLGLSRVPEIEVGEGEDGSTCFCHLDQSVIDAFDACSARTAKDHPGKKWTKVILNIAHKDTALPHLGRDETLPQHRLCTSIPRKAEYPVDYFFYGTLAAPDRLARLFGVEINEVTELRPAICLDDRIRIWAKKYRALVGCPGGEVQGHVFRIKSVEEEKALRAYDGDSDEVVDARVVIDGKVKGFRTFRYAGYEDELEN</sequence>
<dbReference type="CDD" id="cd06661">
    <property type="entry name" value="GGCT_like"/>
    <property type="match status" value="1"/>
</dbReference>
<accession>A0A1Y2M4Q0</accession>
<dbReference type="PANTHER" id="PTHR31544:SF4">
    <property type="entry name" value="GAMMA-GLUTAMYLCYCLOTRANSFERASE-RELATED"/>
    <property type="match status" value="1"/>
</dbReference>
<feature type="domain" description="Gamma-glutamylcyclotransferase AIG2-like" evidence="4">
    <location>
        <begin position="181"/>
        <end position="272"/>
    </location>
</feature>
<dbReference type="InterPro" id="IPR009288">
    <property type="entry name" value="AIG2-like_dom"/>
</dbReference>
<keyword evidence="6" id="KW-1185">Reference proteome</keyword>
<dbReference type="Gene3D" id="3.10.490.10">
    <property type="entry name" value="Gamma-glutamyl cyclotransferase-like"/>
    <property type="match status" value="1"/>
</dbReference>
<organism evidence="5 6">
    <name type="scientific">Epicoccum nigrum</name>
    <name type="common">Soil fungus</name>
    <name type="synonym">Epicoccum purpurascens</name>
    <dbReference type="NCBI Taxonomy" id="105696"/>
    <lineage>
        <taxon>Eukaryota</taxon>
        <taxon>Fungi</taxon>
        <taxon>Dikarya</taxon>
        <taxon>Ascomycota</taxon>
        <taxon>Pezizomycotina</taxon>
        <taxon>Dothideomycetes</taxon>
        <taxon>Pleosporomycetidae</taxon>
        <taxon>Pleosporales</taxon>
        <taxon>Pleosporineae</taxon>
        <taxon>Didymellaceae</taxon>
        <taxon>Epicoccum</taxon>
    </lineage>
</organism>
<dbReference type="OMA" id="NQYPVWY"/>
<dbReference type="GO" id="GO:0016740">
    <property type="term" value="F:transferase activity"/>
    <property type="evidence" value="ECO:0007669"/>
    <property type="project" value="UniProtKB-KW"/>
</dbReference>
<dbReference type="InterPro" id="IPR045038">
    <property type="entry name" value="AIG2-like"/>
</dbReference>
<evidence type="ECO:0000313" key="6">
    <source>
        <dbReference type="Proteomes" id="UP000193240"/>
    </source>
</evidence>
<evidence type="ECO:0000259" key="4">
    <source>
        <dbReference type="Pfam" id="PF06094"/>
    </source>
</evidence>
<dbReference type="InParanoid" id="A0A1Y2M4Q0"/>
<evidence type="ECO:0000313" key="5">
    <source>
        <dbReference type="EMBL" id="OSS51033.1"/>
    </source>
</evidence>
<reference evidence="5 6" key="1">
    <citation type="journal article" date="2017" name="Genome Announc.">
        <title>Genome sequence of the saprophytic ascomycete Epicoccum nigrum ICMP 19927 strain isolated from New Zealand.</title>
        <authorList>
            <person name="Fokin M."/>
            <person name="Fleetwood D."/>
            <person name="Weir B.S."/>
            <person name="Villas-Boas S.G."/>
        </authorList>
    </citation>
    <scope>NUCLEOTIDE SEQUENCE [LARGE SCALE GENOMIC DNA]</scope>
    <source>
        <strain evidence="5 6">ICMP 19927</strain>
    </source>
</reference>